<feature type="transmembrane region" description="Helical" evidence="1">
    <location>
        <begin position="6"/>
        <end position="21"/>
    </location>
</feature>
<proteinExistence type="predicted"/>
<dbReference type="EMBL" id="JANFQF010000002">
    <property type="protein sequence ID" value="MCQ4118127.1"/>
    <property type="molecule type" value="Genomic_DNA"/>
</dbReference>
<keyword evidence="1" id="KW-0472">Membrane</keyword>
<dbReference type="RefSeq" id="WP_255965469.1">
    <property type="nucleotide sequence ID" value="NZ_JANFQF010000002.1"/>
</dbReference>
<evidence type="ECO:0000313" key="2">
    <source>
        <dbReference type="EMBL" id="MCQ4118127.1"/>
    </source>
</evidence>
<dbReference type="Proteomes" id="UP001524501">
    <property type="component" value="Unassembled WGS sequence"/>
</dbReference>
<dbReference type="Pfam" id="PF19684">
    <property type="entry name" value="DUF6186"/>
    <property type="match status" value="1"/>
</dbReference>
<dbReference type="InterPro" id="IPR046177">
    <property type="entry name" value="DUF6186"/>
</dbReference>
<keyword evidence="1" id="KW-1133">Transmembrane helix</keyword>
<comment type="caution">
    <text evidence="2">The sequence shown here is derived from an EMBL/GenBank/DDBJ whole genome shotgun (WGS) entry which is preliminary data.</text>
</comment>
<keyword evidence="1" id="KW-0812">Transmembrane</keyword>
<feature type="transmembrane region" description="Helical" evidence="1">
    <location>
        <begin position="42"/>
        <end position="60"/>
    </location>
</feature>
<sequence length="67" mass="7545">MTVTIIWLMLIGIGIAIELYSRRTGGRWTSLASIVSSLWTRLPGRLLLVGIWAFVGWHVFARYTLPG</sequence>
<name>A0ABT1Q785_9NOCA</name>
<evidence type="ECO:0000313" key="3">
    <source>
        <dbReference type="Proteomes" id="UP001524501"/>
    </source>
</evidence>
<reference evidence="2 3" key="1">
    <citation type="submission" date="2022-07" db="EMBL/GenBank/DDBJ databases">
        <title>Degradation activity of malathion, p-nitrophenol and potential low-temperature adaptation strategy of Rhodococcus sp. FXJ9.536.</title>
        <authorList>
            <person name="Huang J."/>
            <person name="Huang Y."/>
        </authorList>
    </citation>
    <scope>NUCLEOTIDE SEQUENCE [LARGE SCALE GENOMIC DNA]</scope>
    <source>
        <strain evidence="2 3">FXJ9.536</strain>
    </source>
</reference>
<organism evidence="2 3">
    <name type="scientific">Rhodococcus tibetensis</name>
    <dbReference type="NCBI Taxonomy" id="2965064"/>
    <lineage>
        <taxon>Bacteria</taxon>
        <taxon>Bacillati</taxon>
        <taxon>Actinomycetota</taxon>
        <taxon>Actinomycetes</taxon>
        <taxon>Mycobacteriales</taxon>
        <taxon>Nocardiaceae</taxon>
        <taxon>Rhodococcus</taxon>
    </lineage>
</organism>
<keyword evidence="3" id="KW-1185">Reference proteome</keyword>
<gene>
    <name evidence="2" type="ORF">NOF53_02860</name>
</gene>
<evidence type="ECO:0000256" key="1">
    <source>
        <dbReference type="SAM" id="Phobius"/>
    </source>
</evidence>
<protein>
    <submittedName>
        <fullName evidence="2">DUF6186 family protein</fullName>
    </submittedName>
</protein>
<accession>A0ABT1Q785</accession>